<name>F3GQH3_PSESJ</name>
<sequence>GLYRESDVRPLASDFFMPIQQQLLDLGDLFNFSDLSTFTQNIPIEWVVRA</sequence>
<dbReference type="AlphaFoldDB" id="F3GQH3"/>
<reference evidence="1 2" key="1">
    <citation type="journal article" date="2011" name="PLoS Pathog.">
        <title>Dynamic evolution of pathogenicity revealed by sequencing and comparative genomics of 19 Pseudomonas syringae isolates.</title>
        <authorList>
            <person name="Baltrus D.A."/>
            <person name="Nishimura M.T."/>
            <person name="Romanchuk A."/>
            <person name="Chang J.H."/>
            <person name="Mukhtar M.S."/>
            <person name="Cherkis K."/>
            <person name="Roach J."/>
            <person name="Grant S.R."/>
            <person name="Jones C.D."/>
            <person name="Dangl J.L."/>
        </authorList>
    </citation>
    <scope>NUCLEOTIDE SEQUENCE [LARGE SCALE GENOMIC DNA]</scope>
    <source>
        <strain evidence="1 2">1704B</strain>
    </source>
</reference>
<feature type="non-terminal residue" evidence="1">
    <location>
        <position position="1"/>
    </location>
</feature>
<gene>
    <name evidence="1" type="ORF">PSYPI_45960</name>
</gene>
<comment type="caution">
    <text evidence="1">The sequence shown here is derived from an EMBL/GenBank/DDBJ whole genome shotgun (WGS) entry which is preliminary data.</text>
</comment>
<organism evidence="1 2">
    <name type="scientific">Pseudomonas syringae pv. pisi str. 1704B</name>
    <dbReference type="NCBI Taxonomy" id="629263"/>
    <lineage>
        <taxon>Bacteria</taxon>
        <taxon>Pseudomonadati</taxon>
        <taxon>Pseudomonadota</taxon>
        <taxon>Gammaproteobacteria</taxon>
        <taxon>Pseudomonadales</taxon>
        <taxon>Pseudomonadaceae</taxon>
        <taxon>Pseudomonas</taxon>
        <taxon>Pseudomonas syringae</taxon>
    </lineage>
</organism>
<proteinExistence type="predicted"/>
<dbReference type="HOGENOM" id="CLU_3129101_0_0_6"/>
<feature type="non-terminal residue" evidence="1">
    <location>
        <position position="50"/>
    </location>
</feature>
<dbReference type="EMBL" id="AEAI01004126">
    <property type="protein sequence ID" value="EGH49326.1"/>
    <property type="molecule type" value="Genomic_DNA"/>
</dbReference>
<keyword evidence="2" id="KW-1185">Reference proteome</keyword>
<protein>
    <submittedName>
        <fullName evidence="1">Transposase</fullName>
    </submittedName>
</protein>
<evidence type="ECO:0000313" key="1">
    <source>
        <dbReference type="EMBL" id="EGH49326.1"/>
    </source>
</evidence>
<dbReference type="Proteomes" id="UP000004986">
    <property type="component" value="Unassembled WGS sequence"/>
</dbReference>
<accession>F3GQH3</accession>
<evidence type="ECO:0000313" key="2">
    <source>
        <dbReference type="Proteomes" id="UP000004986"/>
    </source>
</evidence>